<dbReference type="Proteomes" id="UP000270743">
    <property type="component" value="Unassembled WGS sequence"/>
</dbReference>
<dbReference type="EMBL" id="UZWE01000021">
    <property type="protein sequence ID" value="VDS07604.1"/>
    <property type="molecule type" value="Genomic_DNA"/>
</dbReference>
<evidence type="ECO:0000256" key="1">
    <source>
        <dbReference type="ARBA" id="ARBA00004328"/>
    </source>
</evidence>
<comment type="subcellular location">
    <subcellularLocation>
        <location evidence="1">Virion</location>
    </subcellularLocation>
</comment>
<evidence type="ECO:0000259" key="2">
    <source>
        <dbReference type="Pfam" id="PF05065"/>
    </source>
</evidence>
<organism evidence="3 4">
    <name type="scientific">Paracoccus haematequi</name>
    <dbReference type="NCBI Taxonomy" id="2491866"/>
    <lineage>
        <taxon>Bacteria</taxon>
        <taxon>Pseudomonadati</taxon>
        <taxon>Pseudomonadota</taxon>
        <taxon>Alphaproteobacteria</taxon>
        <taxon>Rhodobacterales</taxon>
        <taxon>Paracoccaceae</taxon>
        <taxon>Paracoccus</taxon>
    </lineage>
</organism>
<protein>
    <submittedName>
        <fullName evidence="3">Phage capsid family protein</fullName>
    </submittedName>
</protein>
<dbReference type="SUPFAM" id="SSF56563">
    <property type="entry name" value="Major capsid protein gp5"/>
    <property type="match status" value="1"/>
</dbReference>
<dbReference type="InterPro" id="IPR024455">
    <property type="entry name" value="Phage_capsid"/>
</dbReference>
<dbReference type="InterPro" id="IPR054612">
    <property type="entry name" value="Phage_capsid-like_C"/>
</dbReference>
<name>A0A447IJH5_9RHOB</name>
<sequence>MISYSEAPCSATLRAREVARVGAEMAEGKGLPFRAATDGENVSGKFAVVEKSHEFNEFDQMSRSLAALDLPSAHIMPRPLCLMPVVCCPVAFERRQCHDQALMQFGEMEPHDESTITFGQKEIEVHELATYVDISNRLLQDAPQAETEVRAALAEDFAQKEAHAFLWGDGIKKPGGLMVNSAIPEVANGHATTLSTDALIKLMYSLPAPYRNKGAWAMNGITLGILRTLKDTQGQYVWQPSLQAGQPETILGRPVIEMVDLGDIAANEQPIVYGDFQAYRIVDRLSMSVLVDPYTQARQRITITTAPSSVWNGANSEKDNT</sequence>
<proteinExistence type="predicted"/>
<accession>A0A447IJH5</accession>
<evidence type="ECO:0000313" key="3">
    <source>
        <dbReference type="EMBL" id="VDS07604.1"/>
    </source>
</evidence>
<gene>
    <name evidence="3" type="ORF">PARHAE_00781</name>
</gene>
<dbReference type="Gene3D" id="3.30.2400.10">
    <property type="entry name" value="Major capsid protein gp5"/>
    <property type="match status" value="1"/>
</dbReference>
<dbReference type="AlphaFoldDB" id="A0A447IJH5"/>
<dbReference type="Pfam" id="PF05065">
    <property type="entry name" value="Phage_capsid"/>
    <property type="match status" value="1"/>
</dbReference>
<feature type="domain" description="Phage capsid-like C-terminal" evidence="2">
    <location>
        <begin position="110"/>
        <end position="299"/>
    </location>
</feature>
<keyword evidence="4" id="KW-1185">Reference proteome</keyword>
<reference evidence="3 4" key="1">
    <citation type="submission" date="2018-12" db="EMBL/GenBank/DDBJ databases">
        <authorList>
            <person name="Criscuolo A."/>
        </authorList>
    </citation>
    <scope>NUCLEOTIDE SEQUENCE [LARGE SCALE GENOMIC DNA]</scope>
    <source>
        <strain evidence="3">ACIP1116241</strain>
    </source>
</reference>
<dbReference type="OrthoDB" id="9786516at2"/>
<dbReference type="NCBIfam" id="TIGR01554">
    <property type="entry name" value="major_cap_HK97"/>
    <property type="match status" value="1"/>
</dbReference>
<evidence type="ECO:0000313" key="4">
    <source>
        <dbReference type="Proteomes" id="UP000270743"/>
    </source>
</evidence>